<dbReference type="Gene3D" id="1.10.287.280">
    <property type="match status" value="1"/>
</dbReference>
<sequence length="1390" mass="155243">MLLRRGPRSSLNRIRNLQYPSPTTARLSSTVYHTLGRARTVLPSKQDGQPWNNSSNGGARTLATAVDGGLFSQGPFDAMSPSHQSLPNFDAPISNNPYYELRPFNVSEALKLDDPAPTIQRLRMNRQGISGDVEELIAVFNACLQVQKLDRAQLVLKRLGQFDDYPREQLVMLHNMYLRTSLDQMRSSPDQTALEELHKWYELQIRRPGLPQTAETIACMLKISVLSQRGARLTRSVSRYMGMAPGEAGLEVLSMADILSDQDLAVITEICPTYNVVTEEDSSLASSEAAQIDATTRQPAHDTVSEMPEVMPTPQKGLSLKLVQQTLSLFDEIPQGCDISNLSRSERREIQSRLERDCIDAAVQRWREEHEAMQKMGVNSVISRESLGSRMYDWQCALEDRLKEELVKVEIAETKTEKKREEDFDRCLYGPFLRQSTPARLAAVTILATLNAVSIMGVEKGAKLAATINGIAKLVEEDIREQVARNGKVSHRQNKPLRRVQAALRHSEPSNADAAQTPEATVSPTPTNGETPSDKPWPTSIRAKVGAALLSALIDTAKIKVYRKHPETKETISQYQRVFHHTKKLSKGKKVGMLFVHDDLVELLKKEPKGNFLAKHLPMVVEPEPWSKFLKGAFLETSANLVRLKLGEKDQRMYTEAAIARGDLDQMLKGLDVLGRTAWRINNPVLNVMLEAWNKGDEIASIPALNPDISYPAEPEGDDRQARSAWHRAVAAVENKKSGFHSVRCFTNLQLEVARAYRNQTFYFPHNIDFRGRAYPLPTYLNHMGADHVRGLLRFGTGKELGEQGLRWLKIHTANVYGFSKASLSEREAFTEENLRNIFDSATNPLNGSRWWLEAEDPWQCLAACFELKAALESPDPKKFVSTLPVHQDGTCNGLQHYAALGGDTWGAQQVNLEPGERPADVYSAVANLVIDLIDKDCQQDNPFAKAVQGKITRKVVKQTVMTNVYGVTFAGAKKQVCKQLDAAYPSLSEESGYPAILLASYIAHHIFKAMSTMFKGAHEIQTWLGEVGGRVCNALMPEQLERIAANEDLGQSSKARSRGRKTARSALDELSDQFKNTIVWTTPLRMPVAQPYRKSVTRVIPTCIQDLSLTIPDLADPVNRRKQLQAFPPNFIHSLDASHMMLSALQCNDQGLSFAAVHDSFWTHAADVDSMNAILRDSFVRIHSEDVIGRLGAEFEARYKGSIYLAKIRQDSELGKKLLQWRKKGRKSARDELILEHKRQKLLSSSDPAEVEEGKAMVTAGSIFEEYSAAESDALLPPEGAEEVGLGKISDTEVEDVLADGDEASPEKMESLEGSGEVDEVDEDNATDWVDRVLHSMKKPHFQAVSEEPKKRKAAPKTIQVWLPLTFPPVPEKGDFDVRKLRSSQYFFS</sequence>
<evidence type="ECO:0000256" key="5">
    <source>
        <dbReference type="ARBA" id="ARBA00022679"/>
    </source>
</evidence>
<dbReference type="Gene3D" id="1.10.287.260">
    <property type="match status" value="1"/>
</dbReference>
<dbReference type="GO" id="GO:0006390">
    <property type="term" value="P:mitochondrial transcription"/>
    <property type="evidence" value="ECO:0007669"/>
    <property type="project" value="TreeGrafter"/>
</dbReference>
<dbReference type="VEuPathDB" id="FungiDB:jhhlp_003754"/>
<dbReference type="SUPFAM" id="SSF56672">
    <property type="entry name" value="DNA/RNA polymerases"/>
    <property type="match status" value="1"/>
</dbReference>
<evidence type="ECO:0000256" key="8">
    <source>
        <dbReference type="ARBA" id="ARBA00023128"/>
    </source>
</evidence>
<keyword evidence="15" id="KW-1185">Reference proteome</keyword>
<keyword evidence="9 11" id="KW-0804">Transcription</keyword>
<accession>A0A2N3N9N0</accession>
<keyword evidence="4 11" id="KW-0240">DNA-directed RNA polymerase</keyword>
<keyword evidence="5 11" id="KW-0808">Transferase</keyword>
<dbReference type="InParanoid" id="A0A2N3N9N0"/>
<evidence type="ECO:0000256" key="12">
    <source>
        <dbReference type="SAM" id="MobiDB-lite"/>
    </source>
</evidence>
<gene>
    <name evidence="14" type="ORF">jhhlp_003754</name>
</gene>
<proteinExistence type="inferred from homology"/>
<comment type="catalytic activity">
    <reaction evidence="10 11">
        <text>RNA(n) + a ribonucleoside 5'-triphosphate = RNA(n+1) + diphosphate</text>
        <dbReference type="Rhea" id="RHEA:21248"/>
        <dbReference type="Rhea" id="RHEA-COMP:14527"/>
        <dbReference type="Rhea" id="RHEA-COMP:17342"/>
        <dbReference type="ChEBI" id="CHEBI:33019"/>
        <dbReference type="ChEBI" id="CHEBI:61557"/>
        <dbReference type="ChEBI" id="CHEBI:140395"/>
        <dbReference type="EC" id="2.7.7.6"/>
    </reaction>
</comment>
<dbReference type="Pfam" id="PF14700">
    <property type="entry name" value="RPOL_N"/>
    <property type="match status" value="1"/>
</dbReference>
<protein>
    <recommendedName>
        <fullName evidence="11">DNA-directed RNA polymerase</fullName>
        <ecNumber evidence="11">2.7.7.6</ecNumber>
    </recommendedName>
</protein>
<evidence type="ECO:0000256" key="4">
    <source>
        <dbReference type="ARBA" id="ARBA00022478"/>
    </source>
</evidence>
<dbReference type="InterPro" id="IPR037159">
    <property type="entry name" value="RNA_POL_N_sf"/>
</dbReference>
<dbReference type="InterPro" id="IPR002092">
    <property type="entry name" value="DNA-dir_Rpol_phage-type"/>
</dbReference>
<evidence type="ECO:0000256" key="7">
    <source>
        <dbReference type="ARBA" id="ARBA00022946"/>
    </source>
</evidence>
<dbReference type="InterPro" id="IPR029262">
    <property type="entry name" value="RPOL_N"/>
</dbReference>
<comment type="function">
    <text evidence="1 11">DNA-dependent RNA polymerase catalyzes the transcription of DNA into RNA using the four ribonucleoside triphosphates as substrates.</text>
</comment>
<dbReference type="STRING" id="41688.A0A2N3N9N0"/>
<evidence type="ECO:0000256" key="1">
    <source>
        <dbReference type="ARBA" id="ARBA00004026"/>
    </source>
</evidence>
<keyword evidence="7" id="KW-0809">Transit peptide</keyword>
<dbReference type="SMART" id="SM01311">
    <property type="entry name" value="RPOL_N"/>
    <property type="match status" value="1"/>
</dbReference>
<feature type="region of interest" description="Disordered" evidence="12">
    <location>
        <begin position="502"/>
        <end position="538"/>
    </location>
</feature>
<dbReference type="OrthoDB" id="276422at2759"/>
<keyword evidence="8" id="KW-0496">Mitochondrion</keyword>
<feature type="domain" description="DNA-directed RNA polymerase N-terminal" evidence="13">
    <location>
        <begin position="349"/>
        <end position="676"/>
    </location>
</feature>
<evidence type="ECO:0000256" key="9">
    <source>
        <dbReference type="ARBA" id="ARBA00023163"/>
    </source>
</evidence>
<dbReference type="Gene3D" id="1.10.1320.10">
    <property type="entry name" value="DNA-directed RNA polymerase, N-terminal domain"/>
    <property type="match status" value="1"/>
</dbReference>
<dbReference type="InterPro" id="IPR024075">
    <property type="entry name" value="DNA-dir_RNA_pol_helix_hairp_sf"/>
</dbReference>
<dbReference type="GO" id="GO:0003899">
    <property type="term" value="F:DNA-directed RNA polymerase activity"/>
    <property type="evidence" value="ECO:0007669"/>
    <property type="project" value="UniProtKB-EC"/>
</dbReference>
<dbReference type="Proteomes" id="UP000233524">
    <property type="component" value="Unassembled WGS sequence"/>
</dbReference>
<dbReference type="Pfam" id="PF00940">
    <property type="entry name" value="RNA_pol"/>
    <property type="match status" value="1"/>
</dbReference>
<dbReference type="PANTHER" id="PTHR10102">
    <property type="entry name" value="DNA-DIRECTED RNA POLYMERASE, MITOCHONDRIAL"/>
    <property type="match status" value="1"/>
</dbReference>
<dbReference type="InterPro" id="IPR043502">
    <property type="entry name" value="DNA/RNA_pol_sf"/>
</dbReference>
<comment type="subcellular location">
    <subcellularLocation>
        <location evidence="2">Mitochondrion</location>
    </subcellularLocation>
</comment>
<evidence type="ECO:0000256" key="2">
    <source>
        <dbReference type="ARBA" id="ARBA00004173"/>
    </source>
</evidence>
<keyword evidence="6 11" id="KW-0548">Nucleotidyltransferase</keyword>
<dbReference type="PANTHER" id="PTHR10102:SF0">
    <property type="entry name" value="DNA-DIRECTED RNA POLYMERASE, MITOCHONDRIAL"/>
    <property type="match status" value="1"/>
</dbReference>
<feature type="compositionally biased region" description="Polar residues" evidence="12">
    <location>
        <begin position="509"/>
        <end position="531"/>
    </location>
</feature>
<organism evidence="14 15">
    <name type="scientific">Lomentospora prolificans</name>
    <dbReference type="NCBI Taxonomy" id="41688"/>
    <lineage>
        <taxon>Eukaryota</taxon>
        <taxon>Fungi</taxon>
        <taxon>Dikarya</taxon>
        <taxon>Ascomycota</taxon>
        <taxon>Pezizomycotina</taxon>
        <taxon>Sordariomycetes</taxon>
        <taxon>Hypocreomycetidae</taxon>
        <taxon>Microascales</taxon>
        <taxon>Microascaceae</taxon>
        <taxon>Lomentospora</taxon>
    </lineage>
</organism>
<evidence type="ECO:0000256" key="6">
    <source>
        <dbReference type="ARBA" id="ARBA00022695"/>
    </source>
</evidence>
<evidence type="ECO:0000256" key="3">
    <source>
        <dbReference type="ARBA" id="ARBA00009493"/>
    </source>
</evidence>
<dbReference type="GO" id="GO:0001018">
    <property type="term" value="F:mitochondrial promoter sequence-specific DNA binding"/>
    <property type="evidence" value="ECO:0007669"/>
    <property type="project" value="TreeGrafter"/>
</dbReference>
<dbReference type="FunFam" id="1.10.150.20:FF:000041">
    <property type="entry name" value="DNA-directed RNA polymerase"/>
    <property type="match status" value="1"/>
</dbReference>
<dbReference type="InterPro" id="IPR046950">
    <property type="entry name" value="DNA-dir_Rpol_C_phage-type"/>
</dbReference>
<dbReference type="Gene3D" id="1.10.150.20">
    <property type="entry name" value="5' to 3' exonuclease, C-terminal subdomain"/>
    <property type="match status" value="1"/>
</dbReference>
<evidence type="ECO:0000256" key="10">
    <source>
        <dbReference type="ARBA" id="ARBA00048552"/>
    </source>
</evidence>
<comment type="caution">
    <text evidence="14">The sequence shown here is derived from an EMBL/GenBank/DDBJ whole genome shotgun (WGS) entry which is preliminary data.</text>
</comment>
<dbReference type="PROSITE" id="PS00489">
    <property type="entry name" value="RNA_POL_PHAGE_2"/>
    <property type="match status" value="1"/>
</dbReference>
<reference evidence="14 15" key="1">
    <citation type="journal article" date="2017" name="G3 (Bethesda)">
        <title>First Draft Genome Sequence of the Pathogenic Fungus Lomentospora prolificans (Formerly Scedosporium prolificans).</title>
        <authorList>
            <person name="Luo R."/>
            <person name="Zimin A."/>
            <person name="Workman R."/>
            <person name="Fan Y."/>
            <person name="Pertea G."/>
            <person name="Grossman N."/>
            <person name="Wear M.P."/>
            <person name="Jia B."/>
            <person name="Miller H."/>
            <person name="Casadevall A."/>
            <person name="Timp W."/>
            <person name="Zhang S.X."/>
            <person name="Salzberg S.L."/>
        </authorList>
    </citation>
    <scope>NUCLEOTIDE SEQUENCE [LARGE SCALE GENOMIC DNA]</scope>
    <source>
        <strain evidence="14 15">JHH-5317</strain>
    </source>
</reference>
<dbReference type="FunCoup" id="A0A2N3N9N0">
    <property type="interactions" value="245"/>
</dbReference>
<name>A0A2N3N9N0_9PEZI</name>
<feature type="region of interest" description="Disordered" evidence="12">
    <location>
        <begin position="1302"/>
        <end position="1325"/>
    </location>
</feature>
<evidence type="ECO:0000259" key="13">
    <source>
        <dbReference type="SMART" id="SM01311"/>
    </source>
</evidence>
<dbReference type="FunFam" id="1.10.287.280:FF:000001">
    <property type="entry name" value="DNA-directed RNA polymerase"/>
    <property type="match status" value="1"/>
</dbReference>
<dbReference type="PROSITE" id="PS00900">
    <property type="entry name" value="RNA_POL_PHAGE_1"/>
    <property type="match status" value="1"/>
</dbReference>
<evidence type="ECO:0000313" key="15">
    <source>
        <dbReference type="Proteomes" id="UP000233524"/>
    </source>
</evidence>
<dbReference type="EC" id="2.7.7.6" evidence="11"/>
<comment type="similarity">
    <text evidence="3 11">Belongs to the phage and mitochondrial RNA polymerase family.</text>
</comment>
<evidence type="ECO:0000256" key="11">
    <source>
        <dbReference type="RuleBase" id="RU003805"/>
    </source>
</evidence>
<dbReference type="GO" id="GO:0034245">
    <property type="term" value="C:mitochondrial DNA-directed RNA polymerase complex"/>
    <property type="evidence" value="ECO:0007669"/>
    <property type="project" value="TreeGrafter"/>
</dbReference>
<dbReference type="EMBL" id="NLAX01000010">
    <property type="protein sequence ID" value="PKS09140.1"/>
    <property type="molecule type" value="Genomic_DNA"/>
</dbReference>
<evidence type="ECO:0000313" key="14">
    <source>
        <dbReference type="EMBL" id="PKS09140.1"/>
    </source>
</evidence>